<comment type="pathway">
    <text evidence="3">Sulfur metabolism; hydrogen sulfide biosynthesis; hydrogen sulfide from sulfite (NADPH route): step 1/1.</text>
</comment>
<dbReference type="InterPro" id="IPR045854">
    <property type="entry name" value="NO2/SO3_Rdtase_4Fe4S_sf"/>
</dbReference>
<dbReference type="GO" id="GO:0004783">
    <property type="term" value="F:sulfite reductase (NADPH) activity"/>
    <property type="evidence" value="ECO:0007669"/>
    <property type="project" value="UniProtKB-EC"/>
</dbReference>
<evidence type="ECO:0000256" key="16">
    <source>
        <dbReference type="ARBA" id="ARBA00062253"/>
    </source>
</evidence>
<proteinExistence type="inferred from homology"/>
<evidence type="ECO:0000256" key="10">
    <source>
        <dbReference type="ARBA" id="ARBA00023002"/>
    </source>
</evidence>
<dbReference type="AlphaFoldDB" id="A0A1I4R8T5"/>
<keyword evidence="20" id="KW-1185">Reference proteome</keyword>
<comment type="subunit">
    <text evidence="16">Alpha(8)-beta(8). The alpha component is a flavoprotein, the beta component is a hemoprotein.</text>
</comment>
<evidence type="ECO:0000256" key="8">
    <source>
        <dbReference type="ARBA" id="ARBA00022723"/>
    </source>
</evidence>
<keyword evidence="9" id="KW-0521">NADP</keyword>
<keyword evidence="12" id="KW-0411">Iron-sulfur</keyword>
<evidence type="ECO:0000256" key="4">
    <source>
        <dbReference type="ARBA" id="ARBA00010429"/>
    </source>
</evidence>
<dbReference type="PROSITE" id="PS00365">
    <property type="entry name" value="NIR_SIR"/>
    <property type="match status" value="1"/>
</dbReference>
<evidence type="ECO:0000313" key="20">
    <source>
        <dbReference type="Proteomes" id="UP000199561"/>
    </source>
</evidence>
<dbReference type="PRINTS" id="PR00397">
    <property type="entry name" value="SIROHAEM"/>
</dbReference>
<evidence type="ECO:0000256" key="12">
    <source>
        <dbReference type="ARBA" id="ARBA00023014"/>
    </source>
</evidence>
<evidence type="ECO:0000256" key="2">
    <source>
        <dbReference type="ARBA" id="ARBA00001966"/>
    </source>
</evidence>
<comment type="catalytic activity">
    <reaction evidence="14">
        <text>hydrogen sulfide + 3 NADP(+) + 3 H2O = sulfite + 3 NADPH + 4 H(+)</text>
        <dbReference type="Rhea" id="RHEA:13801"/>
        <dbReference type="ChEBI" id="CHEBI:15377"/>
        <dbReference type="ChEBI" id="CHEBI:15378"/>
        <dbReference type="ChEBI" id="CHEBI:17359"/>
        <dbReference type="ChEBI" id="CHEBI:29919"/>
        <dbReference type="ChEBI" id="CHEBI:57783"/>
        <dbReference type="ChEBI" id="CHEBI:58349"/>
        <dbReference type="EC" id="1.8.1.2"/>
    </reaction>
</comment>
<reference evidence="19 20" key="1">
    <citation type="submission" date="2016-10" db="EMBL/GenBank/DDBJ databases">
        <authorList>
            <person name="de Groot N.N."/>
        </authorList>
    </citation>
    <scope>NUCLEOTIDE SEQUENCE [LARGE SCALE GENOMIC DNA]</scope>
    <source>
        <strain evidence="19 20">Nm146</strain>
    </source>
</reference>
<feature type="domain" description="Nitrite/sulphite reductase 4Fe-4S" evidence="17">
    <location>
        <begin position="167"/>
        <end position="322"/>
    </location>
</feature>
<dbReference type="Proteomes" id="UP000199561">
    <property type="component" value="Unassembled WGS sequence"/>
</dbReference>
<dbReference type="EMBL" id="FOUF01000018">
    <property type="protein sequence ID" value="SFM48718.1"/>
    <property type="molecule type" value="Genomic_DNA"/>
</dbReference>
<dbReference type="Gene3D" id="3.30.413.10">
    <property type="entry name" value="Sulfite Reductase Hemoprotein, domain 1"/>
    <property type="match status" value="2"/>
</dbReference>
<keyword evidence="11" id="KW-0408">Iron</keyword>
<name>A0A1I4R8T5_9PROT</name>
<keyword evidence="13" id="KW-0028">Amino-acid biosynthesis</keyword>
<protein>
    <recommendedName>
        <fullName evidence="5">assimilatory sulfite reductase (NADPH)</fullName>
        <ecNumber evidence="5">1.8.1.2</ecNumber>
    </recommendedName>
</protein>
<sequence>MTEPTLSPVEGIKVRSRGLRGTLAESLKNQLTGQLSADDQQLIKHHGVYQQDDRDRRSEREAKKLEPAYSFMIRLRLPGGDISPQQWLGLQPLLAQNTSGVLKLTTRQTIQVHGVIKSKLKPTMQWFNRYELDTIAACGDVNRNVMAGSHPATSPFHEAVHAFAAKISEHLLPKTKAFAEIWLDGERLDANADPEPDPLYQTRYLPRKFKVGIAIPPHNEVDIFTQDAGFIAIEENGELAGFNVTAGGGLSSTHGNAATYPRLADTLGFVTPDQVLDTVWQIAAVQRDYGNRVDRKQARLKYTIDRMGLYAFKAELESRLGFRLATPRNFTFNARADHYGWLQDHKNHWHYTLFVENGRVVNNPEYQVKSALDAIAETHLCSFRLTGNQNIMLLNVAAQDKAVIDTILAAHGILKTQSTLAPIRTHALACVALPTCPLAMAEAQRYLPELIGKIEALLDKHALKQDEISIRMSGCPNGCSRPYAAEIGLVGRSMGHYDLRLGGDRLGYRLNTLYQEGLNEAEILNTLDDLLANYAQGRAAGESFGDYCQRQLTLAD</sequence>
<dbReference type="InterPro" id="IPR006067">
    <property type="entry name" value="NO2/SO3_Rdtase_4Fe4S_dom"/>
</dbReference>
<dbReference type="FunFam" id="3.30.413.10:FF:000003">
    <property type="entry name" value="Sulfite reductase [NADPH] hemoprotein beta-component"/>
    <property type="match status" value="1"/>
</dbReference>
<evidence type="ECO:0000256" key="13">
    <source>
        <dbReference type="ARBA" id="ARBA00023192"/>
    </source>
</evidence>
<evidence type="ECO:0000259" key="17">
    <source>
        <dbReference type="Pfam" id="PF01077"/>
    </source>
</evidence>
<organism evidence="19 20">
    <name type="scientific">Nitrosomonas nitrosa</name>
    <dbReference type="NCBI Taxonomy" id="52442"/>
    <lineage>
        <taxon>Bacteria</taxon>
        <taxon>Pseudomonadati</taxon>
        <taxon>Pseudomonadota</taxon>
        <taxon>Betaproteobacteria</taxon>
        <taxon>Nitrosomonadales</taxon>
        <taxon>Nitrosomonadaceae</taxon>
        <taxon>Nitrosomonas</taxon>
    </lineage>
</organism>
<comment type="cofactor">
    <cofactor evidence="2">
        <name>[4Fe-4S] cluster</name>
        <dbReference type="ChEBI" id="CHEBI:49883"/>
    </cofactor>
</comment>
<accession>A0A1I4R8T5</accession>
<evidence type="ECO:0000256" key="15">
    <source>
        <dbReference type="ARBA" id="ARBA00057160"/>
    </source>
</evidence>
<keyword evidence="13" id="KW-0198">Cysteine biosynthesis</keyword>
<gene>
    <name evidence="19" type="ORF">SAMN05421880_11813</name>
</gene>
<keyword evidence="10" id="KW-0560">Oxidoreductase</keyword>
<evidence type="ECO:0000256" key="14">
    <source>
        <dbReference type="ARBA" id="ARBA00052219"/>
    </source>
</evidence>
<dbReference type="GO" id="GO:0051539">
    <property type="term" value="F:4 iron, 4 sulfur cluster binding"/>
    <property type="evidence" value="ECO:0007669"/>
    <property type="project" value="UniProtKB-KW"/>
</dbReference>
<dbReference type="Pfam" id="PF03460">
    <property type="entry name" value="NIR_SIR_ferr"/>
    <property type="match status" value="2"/>
</dbReference>
<evidence type="ECO:0000256" key="9">
    <source>
        <dbReference type="ARBA" id="ARBA00022857"/>
    </source>
</evidence>
<dbReference type="SUPFAM" id="SSF55124">
    <property type="entry name" value="Nitrite/Sulfite reductase N-terminal domain-like"/>
    <property type="match status" value="2"/>
</dbReference>
<dbReference type="RefSeq" id="WP_090669659.1">
    <property type="nucleotide sequence ID" value="NZ_FOUF01000018.1"/>
</dbReference>
<comment type="similarity">
    <text evidence="4">Belongs to the nitrite and sulfite reductase 4Fe-4S domain family.</text>
</comment>
<comment type="function">
    <text evidence="15">Component of the sulfite reductase complex that catalyzes the 6-electron reduction of sulfite to sulfide. This is one of several activities required for the biosynthesis of L-cysteine from sulfate.</text>
</comment>
<evidence type="ECO:0000256" key="3">
    <source>
        <dbReference type="ARBA" id="ARBA00004774"/>
    </source>
</evidence>
<dbReference type="GO" id="GO:0000103">
    <property type="term" value="P:sulfate assimilation"/>
    <property type="evidence" value="ECO:0007669"/>
    <property type="project" value="TreeGrafter"/>
</dbReference>
<comment type="cofactor">
    <cofactor evidence="1">
        <name>siroheme</name>
        <dbReference type="ChEBI" id="CHEBI:60052"/>
    </cofactor>
</comment>
<dbReference type="GO" id="GO:0050311">
    <property type="term" value="F:sulfite reductase (ferredoxin) activity"/>
    <property type="evidence" value="ECO:0007669"/>
    <property type="project" value="TreeGrafter"/>
</dbReference>
<keyword evidence="7" id="KW-0349">Heme</keyword>
<dbReference type="PANTHER" id="PTHR11493">
    <property type="entry name" value="SULFITE REDUCTASE [NADPH] SUBUNIT BETA-RELATED"/>
    <property type="match status" value="1"/>
</dbReference>
<evidence type="ECO:0000259" key="18">
    <source>
        <dbReference type="Pfam" id="PF03460"/>
    </source>
</evidence>
<evidence type="ECO:0000256" key="7">
    <source>
        <dbReference type="ARBA" id="ARBA00022617"/>
    </source>
</evidence>
<dbReference type="SUPFAM" id="SSF56014">
    <property type="entry name" value="Nitrite and sulphite reductase 4Fe-4S domain-like"/>
    <property type="match status" value="2"/>
</dbReference>
<evidence type="ECO:0000256" key="1">
    <source>
        <dbReference type="ARBA" id="ARBA00001929"/>
    </source>
</evidence>
<dbReference type="InterPro" id="IPR036136">
    <property type="entry name" value="Nit/Sulf_reduc_fer-like_dom_sf"/>
</dbReference>
<keyword evidence="8" id="KW-0479">Metal-binding</keyword>
<feature type="domain" description="Nitrite/Sulfite reductase ferredoxin-like" evidence="18">
    <location>
        <begin position="69"/>
        <end position="124"/>
    </location>
</feature>
<dbReference type="GO" id="GO:0020037">
    <property type="term" value="F:heme binding"/>
    <property type="evidence" value="ECO:0007669"/>
    <property type="project" value="InterPro"/>
</dbReference>
<evidence type="ECO:0000256" key="6">
    <source>
        <dbReference type="ARBA" id="ARBA00022485"/>
    </source>
</evidence>
<evidence type="ECO:0000313" key="19">
    <source>
        <dbReference type="EMBL" id="SFM48718.1"/>
    </source>
</evidence>
<dbReference type="PANTHER" id="PTHR11493:SF47">
    <property type="entry name" value="SULFITE REDUCTASE [NADPH] SUBUNIT BETA"/>
    <property type="match status" value="1"/>
</dbReference>
<dbReference type="EC" id="1.8.1.2" evidence="5"/>
<evidence type="ECO:0000256" key="11">
    <source>
        <dbReference type="ARBA" id="ARBA00023004"/>
    </source>
</evidence>
<feature type="domain" description="Nitrite/Sulfite reductase ferredoxin-like" evidence="18">
    <location>
        <begin position="345"/>
        <end position="410"/>
    </location>
</feature>
<dbReference type="NCBIfam" id="NF010029">
    <property type="entry name" value="PRK13504.1"/>
    <property type="match status" value="1"/>
</dbReference>
<dbReference type="GO" id="GO:0009337">
    <property type="term" value="C:sulfite reductase complex (NADPH)"/>
    <property type="evidence" value="ECO:0007669"/>
    <property type="project" value="TreeGrafter"/>
</dbReference>
<dbReference type="STRING" id="52442.SAMN05421880_11813"/>
<evidence type="ECO:0000256" key="5">
    <source>
        <dbReference type="ARBA" id="ARBA00012604"/>
    </source>
</evidence>
<dbReference type="GO" id="GO:0019344">
    <property type="term" value="P:cysteine biosynthetic process"/>
    <property type="evidence" value="ECO:0007669"/>
    <property type="project" value="UniProtKB-KW"/>
</dbReference>
<dbReference type="Pfam" id="PF01077">
    <property type="entry name" value="NIR_SIR"/>
    <property type="match status" value="1"/>
</dbReference>
<dbReference type="InterPro" id="IPR045169">
    <property type="entry name" value="NO2/SO3_Rdtase_4Fe4S_prot"/>
</dbReference>
<dbReference type="InterPro" id="IPR006066">
    <property type="entry name" value="NO2/SO3_Rdtase_FeS/sirohaem_BS"/>
</dbReference>
<keyword evidence="6" id="KW-0004">4Fe-4S</keyword>
<dbReference type="GO" id="GO:0046872">
    <property type="term" value="F:metal ion binding"/>
    <property type="evidence" value="ECO:0007669"/>
    <property type="project" value="UniProtKB-KW"/>
</dbReference>
<dbReference type="InterPro" id="IPR005117">
    <property type="entry name" value="NiRdtase/SiRdtase_haem-b_fer"/>
</dbReference>